<keyword evidence="1" id="KW-0812">Transmembrane</keyword>
<dbReference type="PROSITE" id="PS50006">
    <property type="entry name" value="FHA_DOMAIN"/>
    <property type="match status" value="1"/>
</dbReference>
<feature type="domain" description="FHA" evidence="2">
    <location>
        <begin position="75"/>
        <end position="134"/>
    </location>
</feature>
<name>A0A7G1HXH7_9BACT</name>
<dbReference type="SUPFAM" id="SSF57783">
    <property type="entry name" value="Zinc beta-ribbon"/>
    <property type="match status" value="1"/>
</dbReference>
<dbReference type="RefSeq" id="WP_021931907.1">
    <property type="nucleotide sequence ID" value="NZ_AP023322.1"/>
</dbReference>
<sequence>MKKVLCPKCDNTVTFNERKYEEGRSLFFVCPRCGKKFSIQINQTKADDTPQYGHIIVLENAYCYRQQLPLFAGDNIIGRRSKGTNIHVPIESSDTTMERQHCIINISVNKQGKTIYTLRDFPSTSGTFLKHKLLNKRERVILENGSIVTIGATTFIVYLSEEEQTYTD</sequence>
<dbReference type="EMBL" id="AP023322">
    <property type="protein sequence ID" value="BCI64346.1"/>
    <property type="molecule type" value="Genomic_DNA"/>
</dbReference>
<dbReference type="Pfam" id="PF00498">
    <property type="entry name" value="FHA"/>
    <property type="match status" value="1"/>
</dbReference>
<keyword evidence="4" id="KW-1185">Reference proteome</keyword>
<dbReference type="Proteomes" id="UP000594042">
    <property type="component" value="Chromosome"/>
</dbReference>
<evidence type="ECO:0000259" key="2">
    <source>
        <dbReference type="PROSITE" id="PS50006"/>
    </source>
</evidence>
<dbReference type="CDD" id="cd00060">
    <property type="entry name" value="FHA"/>
    <property type="match status" value="1"/>
</dbReference>
<keyword evidence="1" id="KW-1133">Transmembrane helix</keyword>
<dbReference type="Gene3D" id="2.60.200.20">
    <property type="match status" value="1"/>
</dbReference>
<proteinExistence type="predicted"/>
<gene>
    <name evidence="3" type="ORF">Cop2CBH44_26990</name>
</gene>
<evidence type="ECO:0000313" key="4">
    <source>
        <dbReference type="Proteomes" id="UP000594042"/>
    </source>
</evidence>
<reference evidence="4" key="1">
    <citation type="submission" date="2020-07" db="EMBL/GenBank/DDBJ databases">
        <title>Complete genome sequencing of Coprobacter sp. strain 2CBH44.</title>
        <authorList>
            <person name="Sakamoto M."/>
            <person name="Murakami T."/>
            <person name="Mori H."/>
        </authorList>
    </citation>
    <scope>NUCLEOTIDE SEQUENCE [LARGE SCALE GENOMIC DNA]</scope>
    <source>
        <strain evidence="4">2CBH44</strain>
    </source>
</reference>
<evidence type="ECO:0000313" key="3">
    <source>
        <dbReference type="EMBL" id="BCI64346.1"/>
    </source>
</evidence>
<dbReference type="KEGG" id="copr:Cop2CBH44_26990"/>
<dbReference type="SUPFAM" id="SSF49879">
    <property type="entry name" value="SMAD/FHA domain"/>
    <property type="match status" value="1"/>
</dbReference>
<protein>
    <recommendedName>
        <fullName evidence="2">FHA domain-containing protein</fullName>
    </recommendedName>
</protein>
<dbReference type="AlphaFoldDB" id="A0A7G1HXH7"/>
<dbReference type="InterPro" id="IPR008984">
    <property type="entry name" value="SMAD_FHA_dom_sf"/>
</dbReference>
<organism evidence="3 4">
    <name type="scientific">Coprobacter secundus subsp. similis</name>
    <dbReference type="NCBI Taxonomy" id="2751153"/>
    <lineage>
        <taxon>Bacteria</taxon>
        <taxon>Pseudomonadati</taxon>
        <taxon>Bacteroidota</taxon>
        <taxon>Bacteroidia</taxon>
        <taxon>Bacteroidales</taxon>
        <taxon>Barnesiellaceae</taxon>
        <taxon>Coprobacter</taxon>
    </lineage>
</organism>
<accession>A0A7G1HXH7</accession>
<keyword evidence="1" id="KW-0472">Membrane</keyword>
<dbReference type="InterPro" id="IPR000253">
    <property type="entry name" value="FHA_dom"/>
</dbReference>
<feature type="transmembrane region" description="Helical" evidence="1">
    <location>
        <begin position="140"/>
        <end position="159"/>
    </location>
</feature>
<evidence type="ECO:0000256" key="1">
    <source>
        <dbReference type="SAM" id="Phobius"/>
    </source>
</evidence>